<dbReference type="Gene3D" id="3.30.60.110">
    <property type="match status" value="1"/>
</dbReference>
<dbReference type="Pfam" id="PF02515">
    <property type="entry name" value="CoA_transf_3"/>
    <property type="match status" value="1"/>
</dbReference>
<dbReference type="SUPFAM" id="SSF89796">
    <property type="entry name" value="CoA-transferase family III (CaiB/BaiF)"/>
    <property type="match status" value="1"/>
</dbReference>
<gene>
    <name evidence="2" type="ORF">TAE01_39020</name>
</gene>
<dbReference type="Proteomes" id="UP000321534">
    <property type="component" value="Unassembled WGS sequence"/>
</dbReference>
<evidence type="ECO:0000256" key="1">
    <source>
        <dbReference type="SAM" id="MobiDB-lite"/>
    </source>
</evidence>
<keyword evidence="3" id="KW-1185">Reference proteome</keyword>
<dbReference type="InterPro" id="IPR050509">
    <property type="entry name" value="CoA-transferase_III"/>
</dbReference>
<comment type="caution">
    <text evidence="2">The sequence shown here is derived from an EMBL/GenBank/DDBJ whole genome shotgun (WGS) entry which is preliminary data.</text>
</comment>
<sequence>MTAPGGDGPARPGGGPLAGVRVVELAGIGPAPFAAMLLADLGADVVRIDRPGEPSLPIPLPPEADLLRRGRPSVALDLKHPDGLETALALVERADVLVEGYRPGVAERLGLGPDTCLARNPRLVYGRMTGWGQDGPLAQAAGHDIGYVAVTGALHAIGRAGGPPQVPVNLVGDFGGGSLYLVVGVLAALLEARTSGRGQVVDAAIVDGTAHLSSLVLGLVSAGLWSDQRGTNLLDTGAPFYDVYETSDGGWLAVGPLEPTFYAELLRLLDLADTAPDRLDPSRWPALRTLLADTFRTRTREEWTAVFEGTDACVAPVLSYAEAPGHPHLAARGTYVEHRGVVQPAPAPRFSRTPAVLGAPPSTPGSGTRSALAAWGIGDVDGLIASGAAADPDPS</sequence>
<accession>A0A512D6K6</accession>
<dbReference type="PANTHER" id="PTHR48228">
    <property type="entry name" value="SUCCINYL-COA--D-CITRAMALATE COA-TRANSFERASE"/>
    <property type="match status" value="1"/>
</dbReference>
<dbReference type="AlphaFoldDB" id="A0A512D6K6"/>
<evidence type="ECO:0000313" key="2">
    <source>
        <dbReference type="EMBL" id="GEO32092.1"/>
    </source>
</evidence>
<evidence type="ECO:0000313" key="3">
    <source>
        <dbReference type="Proteomes" id="UP000321534"/>
    </source>
</evidence>
<keyword evidence="2" id="KW-0808">Transferase</keyword>
<dbReference type="RefSeq" id="WP_147068458.1">
    <property type="nucleotide sequence ID" value="NZ_BAAARO010000004.1"/>
</dbReference>
<proteinExistence type="predicted"/>
<dbReference type="InterPro" id="IPR023606">
    <property type="entry name" value="CoA-Trfase_III_dom_1_sf"/>
</dbReference>
<organism evidence="2 3">
    <name type="scientific">Terrabacter aerolatus</name>
    <dbReference type="NCBI Taxonomy" id="422442"/>
    <lineage>
        <taxon>Bacteria</taxon>
        <taxon>Bacillati</taxon>
        <taxon>Actinomycetota</taxon>
        <taxon>Actinomycetes</taxon>
        <taxon>Micrococcales</taxon>
        <taxon>Intrasporangiaceae</taxon>
        <taxon>Terrabacter</taxon>
    </lineage>
</organism>
<dbReference type="GO" id="GO:0016740">
    <property type="term" value="F:transferase activity"/>
    <property type="evidence" value="ECO:0007669"/>
    <property type="project" value="UniProtKB-KW"/>
</dbReference>
<reference evidence="2 3" key="1">
    <citation type="submission" date="2019-07" db="EMBL/GenBank/DDBJ databases">
        <title>Whole genome shotgun sequence of Terrabacter aerolatus NBRC 106305.</title>
        <authorList>
            <person name="Hosoyama A."/>
            <person name="Uohara A."/>
            <person name="Ohji S."/>
            <person name="Ichikawa N."/>
        </authorList>
    </citation>
    <scope>NUCLEOTIDE SEQUENCE [LARGE SCALE GENOMIC DNA]</scope>
    <source>
        <strain evidence="2 3">NBRC 106305</strain>
    </source>
</reference>
<name>A0A512D6K6_9MICO</name>
<protein>
    <submittedName>
        <fullName evidence="2">CoA transferase</fullName>
    </submittedName>
</protein>
<dbReference type="Gene3D" id="3.40.50.10540">
    <property type="entry name" value="Crotonobetainyl-coa:carnitine coa-transferase, domain 1"/>
    <property type="match status" value="1"/>
</dbReference>
<feature type="region of interest" description="Disordered" evidence="1">
    <location>
        <begin position="346"/>
        <end position="370"/>
    </location>
</feature>
<dbReference type="OrthoDB" id="9797653at2"/>
<dbReference type="PANTHER" id="PTHR48228:SF5">
    <property type="entry name" value="ALPHA-METHYLACYL-COA RACEMASE"/>
    <property type="match status" value="1"/>
</dbReference>
<dbReference type="InterPro" id="IPR044855">
    <property type="entry name" value="CoA-Trfase_III_dom3_sf"/>
</dbReference>
<dbReference type="InterPro" id="IPR003673">
    <property type="entry name" value="CoA-Trfase_fam_III"/>
</dbReference>
<dbReference type="Gene3D" id="3.30.1540.10">
    <property type="entry name" value="formyl-coa transferase, domain 3"/>
    <property type="match status" value="1"/>
</dbReference>
<dbReference type="EMBL" id="BJYX01000035">
    <property type="protein sequence ID" value="GEO32092.1"/>
    <property type="molecule type" value="Genomic_DNA"/>
</dbReference>